<dbReference type="InterPro" id="IPR005299">
    <property type="entry name" value="MeTrfase_7"/>
</dbReference>
<comment type="similarity">
    <text evidence="1">Belongs to the methyltransferase superfamily. Type-7 methyltransferase family.</text>
</comment>
<dbReference type="Proteomes" id="UP001634393">
    <property type="component" value="Unassembled WGS sequence"/>
</dbReference>
<dbReference type="Gene3D" id="3.40.50.150">
    <property type="entry name" value="Vaccinia Virus protein VP39"/>
    <property type="match status" value="2"/>
</dbReference>
<name>A0ABD3RQ76_9LAMI</name>
<keyword evidence="3" id="KW-1185">Reference proteome</keyword>
<dbReference type="SUPFAM" id="SSF53335">
    <property type="entry name" value="S-adenosyl-L-methionine-dependent methyltransferases"/>
    <property type="match status" value="1"/>
</dbReference>
<dbReference type="Pfam" id="PF03492">
    <property type="entry name" value="Methyltransf_7"/>
    <property type="match status" value="2"/>
</dbReference>
<dbReference type="InterPro" id="IPR029063">
    <property type="entry name" value="SAM-dependent_MTases_sf"/>
</dbReference>
<protein>
    <submittedName>
        <fullName evidence="2">Uncharacterized protein</fullName>
    </submittedName>
</protein>
<gene>
    <name evidence="2" type="ORF">ACJIZ3_014084</name>
</gene>
<dbReference type="AlphaFoldDB" id="A0ABD3RQ76"/>
<sequence>MLFRIVIVYSIIVYIVENGSGKNPICKHVIYHFLAFYCVVDATKLLIEIAIHEELQPTALLKYQSTNHDLPEFQVIFNGHSFNDFNTLFKSLPPNKELFGLEQGQDTSSSCCRRGDEGANFLQARAREVVPGGLVVIVLPARPNGVSHSCIVFNIMFDLMGSSLMDLANKGRENKTYLVLANNLHCLVFKLPQVFSS</sequence>
<dbReference type="EMBL" id="JBJXBP010000008">
    <property type="protein sequence ID" value="KAL3812816.1"/>
    <property type="molecule type" value="Genomic_DNA"/>
</dbReference>
<evidence type="ECO:0000256" key="1">
    <source>
        <dbReference type="ARBA" id="ARBA00007967"/>
    </source>
</evidence>
<evidence type="ECO:0000313" key="2">
    <source>
        <dbReference type="EMBL" id="KAL3812816.1"/>
    </source>
</evidence>
<dbReference type="PANTHER" id="PTHR31009">
    <property type="entry name" value="S-ADENOSYL-L-METHIONINE:CARBOXYL METHYLTRANSFERASE FAMILY PROTEIN"/>
    <property type="match status" value="1"/>
</dbReference>
<accession>A0ABD3RQ76</accession>
<comment type="caution">
    <text evidence="2">The sequence shown here is derived from an EMBL/GenBank/DDBJ whole genome shotgun (WGS) entry which is preliminary data.</text>
</comment>
<reference evidence="2 3" key="1">
    <citation type="submission" date="2024-12" db="EMBL/GenBank/DDBJ databases">
        <title>The unique morphological basis and parallel evolutionary history of personate flowers in Penstemon.</title>
        <authorList>
            <person name="Depatie T.H."/>
            <person name="Wessinger C.A."/>
        </authorList>
    </citation>
    <scope>NUCLEOTIDE SEQUENCE [LARGE SCALE GENOMIC DNA]</scope>
    <source>
        <strain evidence="2">WTNN_2</strain>
        <tissue evidence="2">Leaf</tissue>
    </source>
</reference>
<organism evidence="2 3">
    <name type="scientific">Penstemon smallii</name>
    <dbReference type="NCBI Taxonomy" id="265156"/>
    <lineage>
        <taxon>Eukaryota</taxon>
        <taxon>Viridiplantae</taxon>
        <taxon>Streptophyta</taxon>
        <taxon>Embryophyta</taxon>
        <taxon>Tracheophyta</taxon>
        <taxon>Spermatophyta</taxon>
        <taxon>Magnoliopsida</taxon>
        <taxon>eudicotyledons</taxon>
        <taxon>Gunneridae</taxon>
        <taxon>Pentapetalae</taxon>
        <taxon>asterids</taxon>
        <taxon>lamiids</taxon>
        <taxon>Lamiales</taxon>
        <taxon>Plantaginaceae</taxon>
        <taxon>Cheloneae</taxon>
        <taxon>Penstemon</taxon>
    </lineage>
</organism>
<proteinExistence type="inferred from homology"/>
<evidence type="ECO:0000313" key="3">
    <source>
        <dbReference type="Proteomes" id="UP001634393"/>
    </source>
</evidence>